<dbReference type="RefSeq" id="WP_079735819.1">
    <property type="nucleotide sequence ID" value="NZ_LT670848.1"/>
</dbReference>
<dbReference type="CDD" id="cd05289">
    <property type="entry name" value="MDR_like_2"/>
    <property type="match status" value="1"/>
</dbReference>
<dbReference type="InterPro" id="IPR050700">
    <property type="entry name" value="YIM1/Zinc_Alcohol_DH_Fams"/>
</dbReference>
<dbReference type="SUPFAM" id="SSF51735">
    <property type="entry name" value="NAD(P)-binding Rossmann-fold domains"/>
    <property type="match status" value="1"/>
</dbReference>
<dbReference type="Gene3D" id="3.90.180.10">
    <property type="entry name" value="Medium-chain alcohol dehydrogenases, catalytic domain"/>
    <property type="match status" value="1"/>
</dbReference>
<dbReference type="InterPro" id="IPR002364">
    <property type="entry name" value="Quin_OxRdtase/zeta-crystal_CS"/>
</dbReference>
<name>A0A1M7N228_9FLAO</name>
<evidence type="ECO:0000259" key="2">
    <source>
        <dbReference type="SMART" id="SM00829"/>
    </source>
</evidence>
<dbReference type="SUPFAM" id="SSF50129">
    <property type="entry name" value="GroES-like"/>
    <property type="match status" value="1"/>
</dbReference>
<dbReference type="EMBL" id="LT670848">
    <property type="protein sequence ID" value="SHM97577.1"/>
    <property type="molecule type" value="Genomic_DNA"/>
</dbReference>
<evidence type="ECO:0000256" key="1">
    <source>
        <dbReference type="ARBA" id="ARBA00023002"/>
    </source>
</evidence>
<dbReference type="Pfam" id="PF08240">
    <property type="entry name" value="ADH_N"/>
    <property type="match status" value="1"/>
</dbReference>
<dbReference type="InterPro" id="IPR013154">
    <property type="entry name" value="ADH-like_N"/>
</dbReference>
<dbReference type="GO" id="GO:0008270">
    <property type="term" value="F:zinc ion binding"/>
    <property type="evidence" value="ECO:0007669"/>
    <property type="project" value="InterPro"/>
</dbReference>
<evidence type="ECO:0000313" key="3">
    <source>
        <dbReference type="EMBL" id="SHM97577.1"/>
    </source>
</evidence>
<accession>A0A1M7N228</accession>
<dbReference type="SMART" id="SM00829">
    <property type="entry name" value="PKS_ER"/>
    <property type="match status" value="1"/>
</dbReference>
<dbReference type="Proteomes" id="UP000190235">
    <property type="component" value="Chromosome I"/>
</dbReference>
<dbReference type="STRING" id="143223.SAMN05878281_2831"/>
<dbReference type="GO" id="GO:0016491">
    <property type="term" value="F:oxidoreductase activity"/>
    <property type="evidence" value="ECO:0007669"/>
    <property type="project" value="UniProtKB-KW"/>
</dbReference>
<dbReference type="OrthoDB" id="9787435at2"/>
<protein>
    <submittedName>
        <fullName evidence="3">NADPH:quinone reductase</fullName>
    </submittedName>
</protein>
<dbReference type="InterPro" id="IPR011032">
    <property type="entry name" value="GroES-like_sf"/>
</dbReference>
<sequence>MKALQIVKYGEIKDSLSINETEKPSVKPNDILVEVKAASLNPIDYKMAQGHLKEMLALKLPSTIGFDVSGVVVEKGADVSNFEIGDEIYSRVPQEQMGTVAEFVTINADKVAKKPENISFEEASGLPLTGLTAIQALEKAGIKEDDRILIHAGSGGVGSFAIQYAKAKGAIVYTTTSGKNVDWVKALGADRVIDYKDEDYKEVANNLDIVFDTLGDDYTFDAFEIIKEGGVVTSIVGPPDEDSAKIMGIKDYKLPEQLSKLIKEKSAVYKHTWMQPNAAQLNEIKTMVEDGDIKPIVDLIYDFEDGIDAYEYLATGRAEGKVIISLS</sequence>
<evidence type="ECO:0000313" key="4">
    <source>
        <dbReference type="Proteomes" id="UP000190235"/>
    </source>
</evidence>
<feature type="domain" description="Enoyl reductase (ER)" evidence="2">
    <location>
        <begin position="10"/>
        <end position="324"/>
    </location>
</feature>
<proteinExistence type="predicted"/>
<dbReference type="Pfam" id="PF13602">
    <property type="entry name" value="ADH_zinc_N_2"/>
    <property type="match status" value="1"/>
</dbReference>
<dbReference type="Gene3D" id="3.40.50.720">
    <property type="entry name" value="NAD(P)-binding Rossmann-like Domain"/>
    <property type="match status" value="1"/>
</dbReference>
<reference evidence="4" key="1">
    <citation type="submission" date="2016-11" db="EMBL/GenBank/DDBJ databases">
        <authorList>
            <person name="Varghese N."/>
            <person name="Submissions S."/>
        </authorList>
    </citation>
    <scope>NUCLEOTIDE SEQUENCE [LARGE SCALE GENOMIC DNA]</scope>
    <source>
        <strain evidence="4">ACAM 48</strain>
    </source>
</reference>
<dbReference type="PANTHER" id="PTHR11695">
    <property type="entry name" value="ALCOHOL DEHYDROGENASE RELATED"/>
    <property type="match status" value="1"/>
</dbReference>
<dbReference type="PROSITE" id="PS01162">
    <property type="entry name" value="QOR_ZETA_CRYSTAL"/>
    <property type="match status" value="1"/>
</dbReference>
<gene>
    <name evidence="3" type="ORF">SAMN05878281_2831</name>
</gene>
<dbReference type="AlphaFoldDB" id="A0A1M7N228"/>
<keyword evidence="4" id="KW-1185">Reference proteome</keyword>
<keyword evidence="1" id="KW-0560">Oxidoreductase</keyword>
<dbReference type="InterPro" id="IPR036291">
    <property type="entry name" value="NAD(P)-bd_dom_sf"/>
</dbReference>
<organism evidence="3 4">
    <name type="scientific">Salegentibacter salegens</name>
    <dbReference type="NCBI Taxonomy" id="143223"/>
    <lineage>
        <taxon>Bacteria</taxon>
        <taxon>Pseudomonadati</taxon>
        <taxon>Bacteroidota</taxon>
        <taxon>Flavobacteriia</taxon>
        <taxon>Flavobacteriales</taxon>
        <taxon>Flavobacteriaceae</taxon>
        <taxon>Salegentibacter</taxon>
    </lineage>
</organism>
<dbReference type="PANTHER" id="PTHR11695:SF294">
    <property type="entry name" value="RETICULON-4-INTERACTING PROTEIN 1, MITOCHONDRIAL"/>
    <property type="match status" value="1"/>
</dbReference>
<dbReference type="InterPro" id="IPR020843">
    <property type="entry name" value="ER"/>
</dbReference>